<dbReference type="InterPro" id="IPR020904">
    <property type="entry name" value="Sc_DH/Rdtase_CS"/>
</dbReference>
<evidence type="ECO:0000256" key="3">
    <source>
        <dbReference type="ARBA" id="ARBA00023027"/>
    </source>
</evidence>
<keyword evidence="3" id="KW-0520">NAD</keyword>
<organism evidence="5 6">
    <name type="scientific">Pyxidicoccus parkwayensis</name>
    <dbReference type="NCBI Taxonomy" id="2813578"/>
    <lineage>
        <taxon>Bacteria</taxon>
        <taxon>Pseudomonadati</taxon>
        <taxon>Myxococcota</taxon>
        <taxon>Myxococcia</taxon>
        <taxon>Myxococcales</taxon>
        <taxon>Cystobacterineae</taxon>
        <taxon>Myxococcaceae</taxon>
        <taxon>Pyxidicoccus</taxon>
    </lineage>
</organism>
<evidence type="ECO:0000313" key="5">
    <source>
        <dbReference type="EMBL" id="QSQ27847.1"/>
    </source>
</evidence>
<dbReference type="InterPro" id="IPR036291">
    <property type="entry name" value="NAD(P)-bd_dom_sf"/>
</dbReference>
<name>A0ABX7PBP2_9BACT</name>
<reference evidence="5 6" key="1">
    <citation type="submission" date="2021-02" db="EMBL/GenBank/DDBJ databases">
        <title>De Novo genome assembly of isolated myxobacteria.</title>
        <authorList>
            <person name="Stevens D.C."/>
        </authorList>
    </citation>
    <scope>NUCLEOTIDE SEQUENCE [LARGE SCALE GENOMIC DNA]</scope>
    <source>
        <strain evidence="6">SCPEA02</strain>
    </source>
</reference>
<dbReference type="PROSITE" id="PS00061">
    <property type="entry name" value="ADH_SHORT"/>
    <property type="match status" value="1"/>
</dbReference>
<dbReference type="GO" id="GO:0047936">
    <property type="term" value="F:glucose 1-dehydrogenase [NAD(P)+] activity"/>
    <property type="evidence" value="ECO:0007669"/>
    <property type="project" value="UniProtKB-EC"/>
</dbReference>
<dbReference type="InterPro" id="IPR057326">
    <property type="entry name" value="KR_dom"/>
</dbReference>
<dbReference type="CDD" id="cd05233">
    <property type="entry name" value="SDR_c"/>
    <property type="match status" value="1"/>
</dbReference>
<proteinExistence type="inferred from homology"/>
<evidence type="ECO:0000313" key="6">
    <source>
        <dbReference type="Proteomes" id="UP000662747"/>
    </source>
</evidence>
<dbReference type="EMBL" id="CP071090">
    <property type="protein sequence ID" value="QSQ27847.1"/>
    <property type="molecule type" value="Genomic_DNA"/>
</dbReference>
<accession>A0ABX7PBP2</accession>
<dbReference type="PRINTS" id="PR00080">
    <property type="entry name" value="SDRFAMILY"/>
</dbReference>
<dbReference type="NCBIfam" id="NF005559">
    <property type="entry name" value="PRK07231.1"/>
    <property type="match status" value="1"/>
</dbReference>
<dbReference type="RefSeq" id="WP_206729361.1">
    <property type="nucleotide sequence ID" value="NZ_CP071090.1"/>
</dbReference>
<evidence type="ECO:0000256" key="1">
    <source>
        <dbReference type="ARBA" id="ARBA00006484"/>
    </source>
</evidence>
<dbReference type="Pfam" id="PF13561">
    <property type="entry name" value="adh_short_C2"/>
    <property type="match status" value="1"/>
</dbReference>
<keyword evidence="2 5" id="KW-0560">Oxidoreductase</keyword>
<dbReference type="PANTHER" id="PTHR24321:SF8">
    <property type="entry name" value="ESTRADIOL 17-BETA-DEHYDROGENASE 8-RELATED"/>
    <property type="match status" value="1"/>
</dbReference>
<dbReference type="InterPro" id="IPR002347">
    <property type="entry name" value="SDR_fam"/>
</dbReference>
<keyword evidence="6" id="KW-1185">Reference proteome</keyword>
<dbReference type="SUPFAM" id="SSF51735">
    <property type="entry name" value="NAD(P)-binding Rossmann-fold domains"/>
    <property type="match status" value="1"/>
</dbReference>
<sequence>MADTKGSKSFQEKVVLVTGAGSGIGQAAAVAFAREGATVVLAGRRRAELDAVAKEVEAAGGRALAVPTDVAKEEDVKRLVHTTLERFDRLDAAFNNAGVEGSFAPIHELKAEDFDHTFGINVRGVWLSMKYEVEAMLRSGRGGAIVNNSSWLAHGAMTGTSVYSASKAALDGMIRAVALEGMDRGVRVNNVNPGIIDTPMLHRLTSEETQRPFIAHTPARRLGGSDEVADVVVWLCSDGARFMTGQNVLVDGGYTIAGHRSWVTPSTTPSHR</sequence>
<dbReference type="Proteomes" id="UP000662747">
    <property type="component" value="Chromosome"/>
</dbReference>
<protein>
    <submittedName>
        <fullName evidence="5">Glucose 1-dehydrogenase</fullName>
        <ecNumber evidence="5">1.1.1.47</ecNumber>
    </submittedName>
</protein>
<dbReference type="PRINTS" id="PR00081">
    <property type="entry name" value="GDHRDH"/>
</dbReference>
<dbReference type="PANTHER" id="PTHR24321">
    <property type="entry name" value="DEHYDROGENASES, SHORT CHAIN"/>
    <property type="match status" value="1"/>
</dbReference>
<comment type="similarity">
    <text evidence="1">Belongs to the short-chain dehydrogenases/reductases (SDR) family.</text>
</comment>
<evidence type="ECO:0000259" key="4">
    <source>
        <dbReference type="SMART" id="SM00822"/>
    </source>
</evidence>
<feature type="domain" description="Ketoreductase" evidence="4">
    <location>
        <begin position="13"/>
        <end position="198"/>
    </location>
</feature>
<dbReference type="SMART" id="SM00822">
    <property type="entry name" value="PKS_KR"/>
    <property type="match status" value="1"/>
</dbReference>
<gene>
    <name evidence="5" type="ORF">JY651_24395</name>
</gene>
<dbReference type="EC" id="1.1.1.47" evidence="5"/>
<evidence type="ECO:0000256" key="2">
    <source>
        <dbReference type="ARBA" id="ARBA00023002"/>
    </source>
</evidence>
<dbReference type="Gene3D" id="3.40.50.720">
    <property type="entry name" value="NAD(P)-binding Rossmann-like Domain"/>
    <property type="match status" value="1"/>
</dbReference>